<name>A0ABN8Z6I6_RANTA</name>
<organism evidence="2 3">
    <name type="scientific">Rangifer tarandus platyrhynchus</name>
    <name type="common">Svalbard reindeer</name>
    <dbReference type="NCBI Taxonomy" id="3082113"/>
    <lineage>
        <taxon>Eukaryota</taxon>
        <taxon>Metazoa</taxon>
        <taxon>Chordata</taxon>
        <taxon>Craniata</taxon>
        <taxon>Vertebrata</taxon>
        <taxon>Euteleostomi</taxon>
        <taxon>Mammalia</taxon>
        <taxon>Eutheria</taxon>
        <taxon>Laurasiatheria</taxon>
        <taxon>Artiodactyla</taxon>
        <taxon>Ruminantia</taxon>
        <taxon>Pecora</taxon>
        <taxon>Cervidae</taxon>
        <taxon>Odocoileinae</taxon>
        <taxon>Rangifer</taxon>
    </lineage>
</organism>
<accession>A0ABN8Z6I6</accession>
<dbReference type="Proteomes" id="UP001176941">
    <property type="component" value="Chromosome 28"/>
</dbReference>
<dbReference type="EMBL" id="OX459964">
    <property type="protein sequence ID" value="CAI9168561.1"/>
    <property type="molecule type" value="Genomic_DNA"/>
</dbReference>
<sequence>MRDKHPFSAILPNFEVKIIPENPYILTTPGFLSDIQVIIQARYIYGKPVQGVAYVRFGLLGEDGEKTFLRGLESQTKLVDGQCQISLQKAEFQGVLEKLHISINDLPGLCLYVAAAVIESPGGKMKEQSSHPRISCHLLSPWI</sequence>
<dbReference type="Pfam" id="PF17791">
    <property type="entry name" value="MG3"/>
    <property type="match status" value="1"/>
</dbReference>
<feature type="domain" description="Macroglobulin" evidence="1">
    <location>
        <begin position="10"/>
        <end position="93"/>
    </location>
</feature>
<dbReference type="InterPro" id="IPR041555">
    <property type="entry name" value="MG3"/>
</dbReference>
<evidence type="ECO:0000313" key="3">
    <source>
        <dbReference type="Proteomes" id="UP001176941"/>
    </source>
</evidence>
<reference evidence="2" key="1">
    <citation type="submission" date="2023-04" db="EMBL/GenBank/DDBJ databases">
        <authorList>
            <consortium name="ELIXIR-Norway"/>
        </authorList>
    </citation>
    <scope>NUCLEOTIDE SEQUENCE [LARGE SCALE GENOMIC DNA]</scope>
</reference>
<proteinExistence type="predicted"/>
<evidence type="ECO:0000313" key="2">
    <source>
        <dbReference type="EMBL" id="CAI9168561.1"/>
    </source>
</evidence>
<protein>
    <recommendedName>
        <fullName evidence="1">Macroglobulin domain-containing protein</fullName>
    </recommendedName>
</protein>
<dbReference type="Gene3D" id="2.60.40.1940">
    <property type="match status" value="1"/>
</dbReference>
<evidence type="ECO:0000259" key="1">
    <source>
        <dbReference type="Pfam" id="PF17791"/>
    </source>
</evidence>
<keyword evidence="3" id="KW-1185">Reference proteome</keyword>
<gene>
    <name evidence="2" type="ORF">MRATA1EN1_LOCUS17523</name>
</gene>